<dbReference type="STRING" id="1513793.SAMN06296036_101229"/>
<name>A0A1Y6B813_9BACT</name>
<accession>A0A1Y6B813</accession>
<dbReference type="RefSeq" id="WP_132314644.1">
    <property type="nucleotide sequence ID" value="NZ_FWZT01000001.1"/>
</dbReference>
<reference evidence="4" key="1">
    <citation type="submission" date="2017-04" db="EMBL/GenBank/DDBJ databases">
        <authorList>
            <person name="Varghese N."/>
            <person name="Submissions S."/>
        </authorList>
    </citation>
    <scope>NUCLEOTIDE SEQUENCE [LARGE SCALE GENOMIC DNA]</scope>
    <source>
        <strain evidence="4">RKEM611</strain>
    </source>
</reference>
<keyword evidence="1" id="KW-0812">Transmembrane</keyword>
<dbReference type="AlphaFoldDB" id="A0A1Y6B813"/>
<protein>
    <submittedName>
        <fullName evidence="3">ABC-type uncharacterized transport system involved in gliding motility, auxiliary component</fullName>
    </submittedName>
</protein>
<evidence type="ECO:0000256" key="1">
    <source>
        <dbReference type="SAM" id="Phobius"/>
    </source>
</evidence>
<keyword evidence="1" id="KW-1133">Transmembrane helix</keyword>
<evidence type="ECO:0000313" key="4">
    <source>
        <dbReference type="Proteomes" id="UP000192907"/>
    </source>
</evidence>
<gene>
    <name evidence="3" type="ORF">SAMN06296036_101229</name>
</gene>
<feature type="transmembrane region" description="Helical" evidence="1">
    <location>
        <begin position="71"/>
        <end position="88"/>
    </location>
</feature>
<feature type="transmembrane region" description="Helical" evidence="1">
    <location>
        <begin position="516"/>
        <end position="538"/>
    </location>
</feature>
<evidence type="ECO:0000259" key="2">
    <source>
        <dbReference type="Pfam" id="PF09822"/>
    </source>
</evidence>
<keyword evidence="1" id="KW-0472">Membrane</keyword>
<sequence length="543" mass="59451">MKSKLLILPFLSIFSVAMAVLVGSTMSDIPWLSHSLWGLAAALIAAWIVAEKDSIQQSFAVKGARYGMSTGLTVVLGLVIIVGVGFLSTRARFNQSFDVTRDGINTLSDQSLKMIEKFDESNPITVLTFFDDDMKKTEFTQLLDLYLGAGLPAQVEHIDPKAEPTRALAENVTTVDTVILKLADQNNRLTDFTEEKLTNGFLKLLKQDSKKVYFTLGHGERDLENQEAEGYRLIKDELVSERYEVATVNLLEAGKVPDDADIVVVAGPKYDFRETEIALLDAHLAAAKPVLVLVDAMTNVPNLQKLMENYGLKVDNNMLILRPDDPRAQLLGQNNALITEFDEFSPATKDLAAKGAVTLVAANSRSISESVDNDKGMKPTLVAKTADIIIAVDKVTKPQDLEDIGPDRIVGGPFAVLGVAVGQIGGEEIAENSRKSESTEAKDVGNDKLGKAAKELRVGVVGSSDLVTNLGVQRGENVDMFLNMVNYLLQDEDFISIRPKDLTESRLDVSSASSQLLLLFFAYIYPTVFLGGGIFYWVRRRRA</sequence>
<dbReference type="Pfam" id="PF09822">
    <property type="entry name" value="ABC_transp_aux"/>
    <property type="match status" value="1"/>
</dbReference>
<feature type="transmembrane region" description="Helical" evidence="1">
    <location>
        <begin position="29"/>
        <end position="50"/>
    </location>
</feature>
<dbReference type="Proteomes" id="UP000192907">
    <property type="component" value="Unassembled WGS sequence"/>
</dbReference>
<organism evidence="3 4">
    <name type="scientific">Pseudobacteriovorax antillogorgiicola</name>
    <dbReference type="NCBI Taxonomy" id="1513793"/>
    <lineage>
        <taxon>Bacteria</taxon>
        <taxon>Pseudomonadati</taxon>
        <taxon>Bdellovibrionota</taxon>
        <taxon>Oligoflexia</taxon>
        <taxon>Oligoflexales</taxon>
        <taxon>Pseudobacteriovoracaceae</taxon>
        <taxon>Pseudobacteriovorax</taxon>
    </lineage>
</organism>
<keyword evidence="4" id="KW-1185">Reference proteome</keyword>
<dbReference type="InterPro" id="IPR019196">
    <property type="entry name" value="ABC_transp_unknown"/>
</dbReference>
<dbReference type="EMBL" id="FWZT01000001">
    <property type="protein sequence ID" value="SME89099.1"/>
    <property type="molecule type" value="Genomic_DNA"/>
</dbReference>
<dbReference type="OrthoDB" id="341933at2"/>
<evidence type="ECO:0000313" key="3">
    <source>
        <dbReference type="EMBL" id="SME89099.1"/>
    </source>
</evidence>
<proteinExistence type="predicted"/>
<feature type="domain" description="ABC-type uncharacterised transport system" evidence="2">
    <location>
        <begin position="210"/>
        <end position="473"/>
    </location>
</feature>